<keyword evidence="3" id="KW-1133">Transmembrane helix</keyword>
<dbReference type="Pfam" id="PF13515">
    <property type="entry name" value="FUSC_2"/>
    <property type="match status" value="1"/>
</dbReference>
<feature type="domain" description="Integral membrane bound transporter" evidence="5">
    <location>
        <begin position="197"/>
        <end position="321"/>
    </location>
</feature>
<organism evidence="6 7">
    <name type="scientific">Parasutterella excrementihominis</name>
    <dbReference type="NCBI Taxonomy" id="487175"/>
    <lineage>
        <taxon>Bacteria</taxon>
        <taxon>Pseudomonadati</taxon>
        <taxon>Pseudomonadota</taxon>
        <taxon>Betaproteobacteria</taxon>
        <taxon>Burkholderiales</taxon>
        <taxon>Sutterellaceae</taxon>
        <taxon>Parasutterella</taxon>
    </lineage>
</organism>
<evidence type="ECO:0000256" key="3">
    <source>
        <dbReference type="ARBA" id="ARBA00022989"/>
    </source>
</evidence>
<dbReference type="InterPro" id="IPR049453">
    <property type="entry name" value="Memb_transporter_dom"/>
</dbReference>
<evidence type="ECO:0000313" key="6">
    <source>
        <dbReference type="EMBL" id="MTU43117.1"/>
    </source>
</evidence>
<name>A0A6I3RZV3_9BURK</name>
<keyword evidence="2" id="KW-0812">Transmembrane</keyword>
<dbReference type="AlphaFoldDB" id="A0A6I3RZV3"/>
<reference evidence="6 7" key="1">
    <citation type="journal article" date="2019" name="Nat. Med.">
        <title>A library of human gut bacterial isolates paired with longitudinal multiomics data enables mechanistic microbiome research.</title>
        <authorList>
            <person name="Poyet M."/>
            <person name="Groussin M."/>
            <person name="Gibbons S.M."/>
            <person name="Avila-Pacheco J."/>
            <person name="Jiang X."/>
            <person name="Kearney S.M."/>
            <person name="Perrotta A.R."/>
            <person name="Berdy B."/>
            <person name="Zhao S."/>
            <person name="Lieberman T.D."/>
            <person name="Swanson P.K."/>
            <person name="Smith M."/>
            <person name="Roesemann S."/>
            <person name="Alexander J.E."/>
            <person name="Rich S.A."/>
            <person name="Livny J."/>
            <person name="Vlamakis H."/>
            <person name="Clish C."/>
            <person name="Bullock K."/>
            <person name="Deik A."/>
            <person name="Scott J."/>
            <person name="Pierce K.A."/>
            <person name="Xavier R.J."/>
            <person name="Alm E.J."/>
        </authorList>
    </citation>
    <scope>NUCLEOTIDE SEQUENCE [LARGE SCALE GENOMIC DNA]</scope>
    <source>
        <strain evidence="6 7">BIOML-A2</strain>
    </source>
</reference>
<evidence type="ECO:0000259" key="5">
    <source>
        <dbReference type="Pfam" id="PF13515"/>
    </source>
</evidence>
<evidence type="ECO:0000313" key="7">
    <source>
        <dbReference type="Proteomes" id="UP000462362"/>
    </source>
</evidence>
<evidence type="ECO:0000256" key="2">
    <source>
        <dbReference type="ARBA" id="ARBA00022692"/>
    </source>
</evidence>
<proteinExistence type="predicted"/>
<dbReference type="RefSeq" id="WP_155165146.1">
    <property type="nucleotide sequence ID" value="NZ_DBGEHT010000160.1"/>
</dbReference>
<gene>
    <name evidence="6" type="ORF">GMD42_05685</name>
</gene>
<dbReference type="GO" id="GO:0016020">
    <property type="term" value="C:membrane"/>
    <property type="evidence" value="ECO:0007669"/>
    <property type="project" value="UniProtKB-SubCell"/>
</dbReference>
<comment type="subcellular location">
    <subcellularLocation>
        <location evidence="1">Membrane</location>
        <topology evidence="1">Multi-pass membrane protein</topology>
    </subcellularLocation>
</comment>
<protein>
    <submittedName>
        <fullName evidence="6">FUSC family protein</fullName>
    </submittedName>
</protein>
<accession>A0A6I3RZV3</accession>
<sequence>MTGAGLRQEIGTKSRLTAAFRFVITISAALLLSGLFHSPQLGGFAALGAFMALLSDTESDLISRLGGVAITFIGVMCAALLGVVLKNMEYGKWLVIGLVCFGQSLMTFAEKFWWLWGKYVLVFLLISIFDFTPDLMAFVGYFIGFSLAMAAIVLDHFVWRYEKLSLRPMAQLKLVEGGNRNSYAYALISTATLICALGCSFLFDFSEPGWVGITALYLLNSNVAAGYKRVVQRILGTLLAYFLVILIFPYIDDKFVLGALIVASSTGIPVFVGGNYTCMTFFITCYILFVLDWLMRAYGGDYSILIWRIWDTLMAAGWVALGLGVLYLWEKRLKKAGFEPRIPRNEN</sequence>
<dbReference type="Proteomes" id="UP000462362">
    <property type="component" value="Unassembled WGS sequence"/>
</dbReference>
<comment type="caution">
    <text evidence="6">The sequence shown here is derived from an EMBL/GenBank/DDBJ whole genome shotgun (WGS) entry which is preliminary data.</text>
</comment>
<dbReference type="EMBL" id="WNCL01000013">
    <property type="protein sequence ID" value="MTU43117.1"/>
    <property type="molecule type" value="Genomic_DNA"/>
</dbReference>
<evidence type="ECO:0000256" key="1">
    <source>
        <dbReference type="ARBA" id="ARBA00004141"/>
    </source>
</evidence>
<evidence type="ECO:0000256" key="4">
    <source>
        <dbReference type="ARBA" id="ARBA00023136"/>
    </source>
</evidence>
<keyword evidence="4" id="KW-0472">Membrane</keyword>